<dbReference type="KEGG" id="sbd:ATN00_07235"/>
<reference evidence="1 2" key="1">
    <citation type="submission" date="2015-11" db="EMBL/GenBank/DDBJ databases">
        <title>A Two-component Flavoprotein Monooxygenase System MeaXY Responsible for para-Hydroxylation of 2-Methyl-6-ethylaniline and 2,6-Diethylaniline in Sphingobium baderi DE-13.</title>
        <authorList>
            <person name="Cheng M."/>
            <person name="Meng Q."/>
            <person name="Yang Y."/>
            <person name="Chu C."/>
            <person name="Yan X."/>
            <person name="He J."/>
            <person name="Li S."/>
        </authorList>
    </citation>
    <scope>NUCLEOTIDE SEQUENCE [LARGE SCALE GENOMIC DNA]</scope>
    <source>
        <strain evidence="1 2">DE-13</strain>
    </source>
</reference>
<dbReference type="OrthoDB" id="7465799at2"/>
<keyword evidence="2" id="KW-1185">Reference proteome</keyword>
<protein>
    <submittedName>
        <fullName evidence="1">Uncharacterized protein</fullName>
    </submittedName>
</protein>
<dbReference type="AlphaFoldDB" id="A0A0S3EXE9"/>
<proteinExistence type="predicted"/>
<evidence type="ECO:0000313" key="2">
    <source>
        <dbReference type="Proteomes" id="UP000056968"/>
    </source>
</evidence>
<dbReference type="Proteomes" id="UP000056968">
    <property type="component" value="Chromosome"/>
</dbReference>
<name>A0A0S3EXE9_9SPHN</name>
<evidence type="ECO:0000313" key="1">
    <source>
        <dbReference type="EMBL" id="ALR20127.1"/>
    </source>
</evidence>
<dbReference type="STRING" id="1332080.ATN00_07235"/>
<organism evidence="1 2">
    <name type="scientific">Sphingobium baderi</name>
    <dbReference type="NCBI Taxonomy" id="1332080"/>
    <lineage>
        <taxon>Bacteria</taxon>
        <taxon>Pseudomonadati</taxon>
        <taxon>Pseudomonadota</taxon>
        <taxon>Alphaproteobacteria</taxon>
        <taxon>Sphingomonadales</taxon>
        <taxon>Sphingomonadaceae</taxon>
        <taxon>Sphingobium</taxon>
    </lineage>
</organism>
<sequence>MTDAIAPGASARLYSQTEHDERGNFHYEGDLYLAGEALLPLAARIERHLAEYFSTTTFAIRTEKFAGGRKVIAEILDTPTDLTGRDAQNAFIVEIRDQMERFGFTRTNPLQDFWSCSFYCDVRIGQAYWAALAKRQGNRNPVDTVISLAAFKKRVKAGDRLKLIDAPAGHRLLGTNREITKVRSGDLILEGRSYLSFPRASAFACDGRLIRIAIGSEYGPDDHLLYEWTRKSVA</sequence>
<gene>
    <name evidence="1" type="ORF">ATN00_07235</name>
</gene>
<accession>A0A0S3EXE9</accession>
<dbReference type="RefSeq" id="WP_062063540.1">
    <property type="nucleotide sequence ID" value="NZ_CP013264.1"/>
</dbReference>
<dbReference type="EMBL" id="CP013264">
    <property type="protein sequence ID" value="ALR20127.1"/>
    <property type="molecule type" value="Genomic_DNA"/>
</dbReference>